<protein>
    <recommendedName>
        <fullName evidence="2">DUF2000 domain-containing protein</fullName>
    </recommendedName>
</protein>
<dbReference type="InterPro" id="IPR018988">
    <property type="entry name" value="DUF2000"/>
</dbReference>
<evidence type="ECO:0000313" key="1">
    <source>
        <dbReference type="EMBL" id="CAA9465764.1"/>
    </source>
</evidence>
<evidence type="ECO:0008006" key="2">
    <source>
        <dbReference type="Google" id="ProtNLM"/>
    </source>
</evidence>
<dbReference type="Pfam" id="PF09391">
    <property type="entry name" value="DUF2000"/>
    <property type="match status" value="1"/>
</dbReference>
<dbReference type="PIRSF" id="PIRSF033736">
    <property type="entry name" value="UCP033763"/>
    <property type="match status" value="1"/>
</dbReference>
<dbReference type="InterPro" id="IPR017021">
    <property type="entry name" value="UCP033763"/>
</dbReference>
<sequence length="139" mass="14432">MGNGTEKKCVMVVDTGLPVGLAVNAAAVLAVTLGRRIESIVGPDIADASGGLHIGLVDIPIPVLRADTEVLGGVRSRAVATDGLLVVGFTDVAQTSKTYEDYTERTAASAPEDLRYLGVALYGDKKLVNKLTGSLPLLR</sequence>
<accession>A0A6J4RBM0</accession>
<organism evidence="1">
    <name type="scientific">uncultured Rubrobacteraceae bacterium</name>
    <dbReference type="NCBI Taxonomy" id="349277"/>
    <lineage>
        <taxon>Bacteria</taxon>
        <taxon>Bacillati</taxon>
        <taxon>Actinomycetota</taxon>
        <taxon>Rubrobacteria</taxon>
        <taxon>Rubrobacterales</taxon>
        <taxon>Rubrobacteraceae</taxon>
        <taxon>environmental samples</taxon>
    </lineage>
</organism>
<gene>
    <name evidence="1" type="ORF">AVDCRST_MAG02-3629</name>
</gene>
<dbReference type="SUPFAM" id="SSF102462">
    <property type="entry name" value="Peptidyl-tRNA hydrolase II"/>
    <property type="match status" value="1"/>
</dbReference>
<proteinExistence type="predicted"/>
<dbReference type="AlphaFoldDB" id="A0A6J4RBM0"/>
<reference evidence="1" key="1">
    <citation type="submission" date="2020-02" db="EMBL/GenBank/DDBJ databases">
        <authorList>
            <person name="Meier V. D."/>
        </authorList>
    </citation>
    <scope>NUCLEOTIDE SEQUENCE</scope>
    <source>
        <strain evidence="1">AVDCRST_MAG02</strain>
    </source>
</reference>
<dbReference type="EMBL" id="CADCVH010000094">
    <property type="protein sequence ID" value="CAA9465764.1"/>
    <property type="molecule type" value="Genomic_DNA"/>
</dbReference>
<name>A0A6J4RBM0_9ACTN</name>
<dbReference type="Gene3D" id="3.40.1490.10">
    <property type="entry name" value="Bit1"/>
    <property type="match status" value="1"/>
</dbReference>
<dbReference type="InterPro" id="IPR023476">
    <property type="entry name" value="Pep_tRNA_hydro_II_dom_sf"/>
</dbReference>